<proteinExistence type="predicted"/>
<sequence>MRRRAGEPHQIKKQRRCSAAAGAAGVVARAASGALPVRVGSSRPPAVCSRIYDRKKEAHGGLIRSWTVVPPLFLDRGSSQAIPAVIAAAAVESSGRKRGRTLLRCKSEIAIGRIAFWTSAT</sequence>
<evidence type="ECO:0000313" key="1">
    <source>
        <dbReference type="EMBL" id="GJN12550.1"/>
    </source>
</evidence>
<name>A0AAV5DRL0_ELECO</name>
<dbReference type="Proteomes" id="UP001054889">
    <property type="component" value="Unassembled WGS sequence"/>
</dbReference>
<keyword evidence="2" id="KW-1185">Reference proteome</keyword>
<evidence type="ECO:0000313" key="2">
    <source>
        <dbReference type="Proteomes" id="UP001054889"/>
    </source>
</evidence>
<accession>A0AAV5DRL0</accession>
<reference evidence="1" key="1">
    <citation type="journal article" date="2018" name="DNA Res.">
        <title>Multiple hybrid de novo genome assembly of finger millet, an orphan allotetraploid crop.</title>
        <authorList>
            <person name="Hatakeyama M."/>
            <person name="Aluri S."/>
            <person name="Balachadran M.T."/>
            <person name="Sivarajan S.R."/>
            <person name="Patrignani A."/>
            <person name="Gruter S."/>
            <person name="Poveda L."/>
            <person name="Shimizu-Inatsugi R."/>
            <person name="Baeten J."/>
            <person name="Francoijs K.J."/>
            <person name="Nataraja K.N."/>
            <person name="Reddy Y.A.N."/>
            <person name="Phadnis S."/>
            <person name="Ravikumar R.L."/>
            <person name="Schlapbach R."/>
            <person name="Sreeman S.M."/>
            <person name="Shimizu K.K."/>
        </authorList>
    </citation>
    <scope>NUCLEOTIDE SEQUENCE</scope>
</reference>
<gene>
    <name evidence="1" type="primary">ga30835</name>
    <name evidence="1" type="ORF">PR202_ga30835</name>
</gene>
<dbReference type="AlphaFoldDB" id="A0AAV5DRL0"/>
<dbReference type="EMBL" id="BQKI01000023">
    <property type="protein sequence ID" value="GJN12550.1"/>
    <property type="molecule type" value="Genomic_DNA"/>
</dbReference>
<reference evidence="1" key="2">
    <citation type="submission" date="2021-12" db="EMBL/GenBank/DDBJ databases">
        <title>Resequencing data analysis of finger millet.</title>
        <authorList>
            <person name="Hatakeyama M."/>
            <person name="Aluri S."/>
            <person name="Balachadran M.T."/>
            <person name="Sivarajan S.R."/>
            <person name="Poveda L."/>
            <person name="Shimizu-Inatsugi R."/>
            <person name="Schlapbach R."/>
            <person name="Sreeman S.M."/>
            <person name="Shimizu K.K."/>
        </authorList>
    </citation>
    <scope>NUCLEOTIDE SEQUENCE</scope>
</reference>
<organism evidence="1 2">
    <name type="scientific">Eleusine coracana subsp. coracana</name>
    <dbReference type="NCBI Taxonomy" id="191504"/>
    <lineage>
        <taxon>Eukaryota</taxon>
        <taxon>Viridiplantae</taxon>
        <taxon>Streptophyta</taxon>
        <taxon>Embryophyta</taxon>
        <taxon>Tracheophyta</taxon>
        <taxon>Spermatophyta</taxon>
        <taxon>Magnoliopsida</taxon>
        <taxon>Liliopsida</taxon>
        <taxon>Poales</taxon>
        <taxon>Poaceae</taxon>
        <taxon>PACMAD clade</taxon>
        <taxon>Chloridoideae</taxon>
        <taxon>Cynodonteae</taxon>
        <taxon>Eleusininae</taxon>
        <taxon>Eleusine</taxon>
    </lineage>
</organism>
<comment type="caution">
    <text evidence="1">The sequence shown here is derived from an EMBL/GenBank/DDBJ whole genome shotgun (WGS) entry which is preliminary data.</text>
</comment>
<protein>
    <submittedName>
        <fullName evidence="1">Uncharacterized protein</fullName>
    </submittedName>
</protein>